<comment type="catalytic activity">
    <reaction evidence="1 9">
        <text>a 4-O-methyl-thymidine in DNA + L-cysteinyl-[protein] = a thymidine in DNA + S-methyl-L-cysteinyl-[protein]</text>
        <dbReference type="Rhea" id="RHEA:53428"/>
        <dbReference type="Rhea" id="RHEA-COMP:10131"/>
        <dbReference type="Rhea" id="RHEA-COMP:10132"/>
        <dbReference type="Rhea" id="RHEA-COMP:13555"/>
        <dbReference type="Rhea" id="RHEA-COMP:13556"/>
        <dbReference type="ChEBI" id="CHEBI:29950"/>
        <dbReference type="ChEBI" id="CHEBI:82612"/>
        <dbReference type="ChEBI" id="CHEBI:137386"/>
        <dbReference type="ChEBI" id="CHEBI:137387"/>
        <dbReference type="EC" id="2.1.1.63"/>
    </reaction>
</comment>
<dbReference type="InterPro" id="IPR036631">
    <property type="entry name" value="MGMT_N_sf"/>
</dbReference>
<comment type="function">
    <text evidence="9">Involved in the cellular defense against the biological effects of O6-methylguanine (O6-MeG) and O4-methylthymine (O4-MeT) in DNA. Repairs the methylated nucleobase in DNA by stoichiometrically transferring the methyl group to a cysteine residue in the enzyme. This is a suicide reaction: the enzyme is irreversibly inactivated.</text>
</comment>
<dbReference type="GO" id="GO:0032259">
    <property type="term" value="P:methylation"/>
    <property type="evidence" value="ECO:0007669"/>
    <property type="project" value="UniProtKB-KW"/>
</dbReference>
<dbReference type="PANTHER" id="PTHR10815:SF5">
    <property type="entry name" value="METHYLATED-DNA--PROTEIN-CYSTEINE METHYLTRANSFERASE"/>
    <property type="match status" value="1"/>
</dbReference>
<feature type="active site" description="Nucleophile; methyl group acceptor" evidence="9">
    <location>
        <position position="131"/>
    </location>
</feature>
<evidence type="ECO:0000256" key="2">
    <source>
        <dbReference type="ARBA" id="ARBA00008711"/>
    </source>
</evidence>
<keyword evidence="7 9" id="KW-0234">DNA repair</keyword>
<dbReference type="NCBIfam" id="TIGR00589">
    <property type="entry name" value="ogt"/>
    <property type="match status" value="1"/>
</dbReference>
<dbReference type="Pfam" id="PF01035">
    <property type="entry name" value="DNA_binding_1"/>
    <property type="match status" value="1"/>
</dbReference>
<feature type="domain" description="Methylguanine DNA methyltransferase ribonuclease-like" evidence="11">
    <location>
        <begin position="10"/>
        <end position="72"/>
    </location>
</feature>
<dbReference type="GO" id="GO:0005737">
    <property type="term" value="C:cytoplasm"/>
    <property type="evidence" value="ECO:0007669"/>
    <property type="project" value="UniProtKB-SubCell"/>
</dbReference>
<comment type="miscellaneous">
    <text evidence="9">This enzyme catalyzes only one turnover and therefore is not strictly catalytic. According to one definition, an enzyme is a biocatalyst that acts repeatedly and over many reaction cycles.</text>
</comment>
<dbReference type="AlphaFoldDB" id="A0A1I5GQ16"/>
<feature type="domain" description="Methylated-DNA-[protein]-cysteine S-methyltransferase DNA binding" evidence="10">
    <location>
        <begin position="80"/>
        <end position="160"/>
    </location>
</feature>
<dbReference type="SUPFAM" id="SSF53155">
    <property type="entry name" value="Methylated DNA-protein cysteine methyltransferase domain"/>
    <property type="match status" value="1"/>
</dbReference>
<evidence type="ECO:0000256" key="9">
    <source>
        <dbReference type="HAMAP-Rule" id="MF_00772"/>
    </source>
</evidence>
<dbReference type="InterPro" id="IPR008332">
    <property type="entry name" value="MethylG_MeTrfase_N"/>
</dbReference>
<evidence type="ECO:0000259" key="11">
    <source>
        <dbReference type="Pfam" id="PF02870"/>
    </source>
</evidence>
<keyword evidence="6 9" id="KW-0227">DNA damage</keyword>
<dbReference type="FunFam" id="1.10.10.10:FF:000214">
    <property type="entry name" value="Methylated-DNA--protein-cysteine methyltransferase"/>
    <property type="match status" value="1"/>
</dbReference>
<dbReference type="CDD" id="cd06445">
    <property type="entry name" value="ATase"/>
    <property type="match status" value="1"/>
</dbReference>
<evidence type="ECO:0000256" key="3">
    <source>
        <dbReference type="ARBA" id="ARBA00022490"/>
    </source>
</evidence>
<accession>A0A1I5GQ16</accession>
<proteinExistence type="inferred from homology"/>
<sequence length="175" mass="18965">MNANEIQFCYHESPIGPLLLSGMEDCLHALSFPVDGDAIPADTAWRENPDSFADARRELDAYFEKKLERFTVSYLLKGSQFQLSVWRALSSIPYGSIVSYGEIAKRVGKPKGAQAVGMANHANPLPIIIPCHRVIGADGSMVGFGGGIDLKLWLLSHEGITPGQICSPGQLGFAF</sequence>
<evidence type="ECO:0000256" key="7">
    <source>
        <dbReference type="ARBA" id="ARBA00023204"/>
    </source>
</evidence>
<name>A0A1I5GQ16_9HYPH</name>
<dbReference type="RefSeq" id="WP_407062718.1">
    <property type="nucleotide sequence ID" value="NZ_FOVR01000005.1"/>
</dbReference>
<comment type="catalytic activity">
    <reaction evidence="8 9">
        <text>a 6-O-methyl-2'-deoxyguanosine in DNA + L-cysteinyl-[protein] = S-methyl-L-cysteinyl-[protein] + a 2'-deoxyguanosine in DNA</text>
        <dbReference type="Rhea" id="RHEA:24000"/>
        <dbReference type="Rhea" id="RHEA-COMP:10131"/>
        <dbReference type="Rhea" id="RHEA-COMP:10132"/>
        <dbReference type="Rhea" id="RHEA-COMP:11367"/>
        <dbReference type="Rhea" id="RHEA-COMP:11368"/>
        <dbReference type="ChEBI" id="CHEBI:29950"/>
        <dbReference type="ChEBI" id="CHEBI:82612"/>
        <dbReference type="ChEBI" id="CHEBI:85445"/>
        <dbReference type="ChEBI" id="CHEBI:85448"/>
        <dbReference type="EC" id="2.1.1.63"/>
    </reaction>
</comment>
<dbReference type="Pfam" id="PF02870">
    <property type="entry name" value="Methyltransf_1N"/>
    <property type="match status" value="1"/>
</dbReference>
<evidence type="ECO:0000256" key="1">
    <source>
        <dbReference type="ARBA" id="ARBA00001286"/>
    </source>
</evidence>
<keyword evidence="5 9" id="KW-0808">Transferase</keyword>
<dbReference type="PANTHER" id="PTHR10815">
    <property type="entry name" value="METHYLATED-DNA--PROTEIN-CYSTEINE METHYLTRANSFERASE"/>
    <property type="match status" value="1"/>
</dbReference>
<dbReference type="EMBL" id="FOVR01000005">
    <property type="protein sequence ID" value="SFO38000.1"/>
    <property type="molecule type" value="Genomic_DNA"/>
</dbReference>
<dbReference type="InterPro" id="IPR023546">
    <property type="entry name" value="MGMT"/>
</dbReference>
<evidence type="ECO:0000256" key="8">
    <source>
        <dbReference type="ARBA" id="ARBA00049348"/>
    </source>
</evidence>
<dbReference type="GO" id="GO:0003908">
    <property type="term" value="F:methylated-DNA-[protein]-cysteine S-methyltransferase activity"/>
    <property type="evidence" value="ECO:0007669"/>
    <property type="project" value="UniProtKB-UniRule"/>
</dbReference>
<keyword evidence="3 9" id="KW-0963">Cytoplasm</keyword>
<dbReference type="Gene3D" id="3.30.160.70">
    <property type="entry name" value="Methylated DNA-protein cysteine methyltransferase domain"/>
    <property type="match status" value="1"/>
</dbReference>
<dbReference type="InterPro" id="IPR036388">
    <property type="entry name" value="WH-like_DNA-bd_sf"/>
</dbReference>
<evidence type="ECO:0000259" key="10">
    <source>
        <dbReference type="Pfam" id="PF01035"/>
    </source>
</evidence>
<keyword evidence="13" id="KW-1185">Reference proteome</keyword>
<dbReference type="GO" id="GO:0006307">
    <property type="term" value="P:DNA alkylation repair"/>
    <property type="evidence" value="ECO:0007669"/>
    <property type="project" value="UniProtKB-UniRule"/>
</dbReference>
<comment type="similarity">
    <text evidence="2 9">Belongs to the MGMT family.</text>
</comment>
<dbReference type="HAMAP" id="MF_00772">
    <property type="entry name" value="OGT"/>
    <property type="match status" value="1"/>
</dbReference>
<dbReference type="Proteomes" id="UP000199236">
    <property type="component" value="Unassembled WGS sequence"/>
</dbReference>
<evidence type="ECO:0000256" key="6">
    <source>
        <dbReference type="ARBA" id="ARBA00022763"/>
    </source>
</evidence>
<dbReference type="SUPFAM" id="SSF46767">
    <property type="entry name" value="Methylated DNA-protein cysteine methyltransferase, C-terminal domain"/>
    <property type="match status" value="1"/>
</dbReference>
<dbReference type="InterPro" id="IPR036217">
    <property type="entry name" value="MethylDNA_cys_MeTrfase_DNAb"/>
</dbReference>
<reference evidence="12 13" key="1">
    <citation type="submission" date="2016-10" db="EMBL/GenBank/DDBJ databases">
        <authorList>
            <person name="de Groot N.N."/>
        </authorList>
    </citation>
    <scope>NUCLEOTIDE SEQUENCE [LARGE SCALE GENOMIC DNA]</scope>
    <source>
        <strain evidence="12 13">CGMCC 1.9157</strain>
    </source>
</reference>
<evidence type="ECO:0000256" key="5">
    <source>
        <dbReference type="ARBA" id="ARBA00022679"/>
    </source>
</evidence>
<dbReference type="Gene3D" id="1.10.10.10">
    <property type="entry name" value="Winged helix-like DNA-binding domain superfamily/Winged helix DNA-binding domain"/>
    <property type="match status" value="1"/>
</dbReference>
<comment type="subcellular location">
    <subcellularLocation>
        <location evidence="9">Cytoplasm</location>
    </subcellularLocation>
</comment>
<evidence type="ECO:0000313" key="13">
    <source>
        <dbReference type="Proteomes" id="UP000199236"/>
    </source>
</evidence>
<dbReference type="PROSITE" id="PS00374">
    <property type="entry name" value="MGMT"/>
    <property type="match status" value="1"/>
</dbReference>
<dbReference type="InterPro" id="IPR014048">
    <property type="entry name" value="MethylDNA_cys_MeTrfase_DNA-bd"/>
</dbReference>
<evidence type="ECO:0000256" key="4">
    <source>
        <dbReference type="ARBA" id="ARBA00022603"/>
    </source>
</evidence>
<evidence type="ECO:0000313" key="12">
    <source>
        <dbReference type="EMBL" id="SFO38000.1"/>
    </source>
</evidence>
<organism evidence="12 13">
    <name type="scientific">Cohaesibacter marisflavi</name>
    <dbReference type="NCBI Taxonomy" id="655353"/>
    <lineage>
        <taxon>Bacteria</taxon>
        <taxon>Pseudomonadati</taxon>
        <taxon>Pseudomonadota</taxon>
        <taxon>Alphaproteobacteria</taxon>
        <taxon>Hyphomicrobiales</taxon>
        <taxon>Cohaesibacteraceae</taxon>
    </lineage>
</organism>
<dbReference type="EC" id="2.1.1.63" evidence="9"/>
<protein>
    <recommendedName>
        <fullName evidence="9">Methylated-DNA--protein-cysteine methyltransferase</fullName>
        <ecNumber evidence="9">2.1.1.63</ecNumber>
    </recommendedName>
    <alternativeName>
        <fullName evidence="9">6-O-methylguanine-DNA methyltransferase</fullName>
        <shortName evidence="9">MGMT</shortName>
    </alternativeName>
    <alternativeName>
        <fullName evidence="9">O-6-methylguanine-DNA-alkyltransferase</fullName>
    </alternativeName>
</protein>
<dbReference type="STRING" id="655353.SAMN04488056_105109"/>
<dbReference type="InterPro" id="IPR001497">
    <property type="entry name" value="MethylDNA_cys_MeTrfase_AS"/>
</dbReference>
<keyword evidence="4 9" id="KW-0489">Methyltransferase</keyword>
<gene>
    <name evidence="12" type="ORF">SAMN04488056_105109</name>
</gene>